<feature type="signal peptide" evidence="2">
    <location>
        <begin position="1"/>
        <end position="15"/>
    </location>
</feature>
<dbReference type="Proteomes" id="UP000011014">
    <property type="component" value="Unassembled WGS sequence"/>
</dbReference>
<name>E4XB36_OIKDI</name>
<feature type="chain" id="PRO_5011938272" evidence="2">
    <location>
        <begin position="16"/>
        <end position="66"/>
    </location>
</feature>
<sequence length="66" mass="7051">MKIFQSLILVSAVLAQGKGKGGKGGKAKGAQKGGKGRKGQRGRGQQGPLSYKERDKLQKTRIIFQP</sequence>
<dbReference type="EMBL" id="FN653033">
    <property type="protein sequence ID" value="CBY08819.1"/>
    <property type="molecule type" value="Genomic_DNA"/>
</dbReference>
<gene>
    <name evidence="3" type="ORF">GSOID_T00005657001</name>
    <name evidence="4" type="ORF">GSOID_T00031179001</name>
</gene>
<protein>
    <submittedName>
        <fullName evidence="3">Uncharacterized protein</fullName>
    </submittedName>
</protein>
<evidence type="ECO:0000256" key="1">
    <source>
        <dbReference type="SAM" id="MobiDB-lite"/>
    </source>
</evidence>
<organism evidence="3">
    <name type="scientific">Oikopleura dioica</name>
    <name type="common">Tunicate</name>
    <dbReference type="NCBI Taxonomy" id="34765"/>
    <lineage>
        <taxon>Eukaryota</taxon>
        <taxon>Metazoa</taxon>
        <taxon>Chordata</taxon>
        <taxon>Tunicata</taxon>
        <taxon>Appendicularia</taxon>
        <taxon>Copelata</taxon>
        <taxon>Oikopleuridae</taxon>
        <taxon>Oikopleura</taxon>
    </lineage>
</organism>
<keyword evidence="5" id="KW-1185">Reference proteome</keyword>
<evidence type="ECO:0000256" key="2">
    <source>
        <dbReference type="SAM" id="SignalP"/>
    </source>
</evidence>
<keyword evidence="2" id="KW-0732">Signal</keyword>
<proteinExistence type="predicted"/>
<dbReference type="AlphaFoldDB" id="E4XB36"/>
<reference evidence="3" key="1">
    <citation type="journal article" date="2010" name="Science">
        <title>Plasticity of animal genome architecture unmasked by rapid evolution of a pelagic tunicate.</title>
        <authorList>
            <person name="Denoeud F."/>
            <person name="Henriet S."/>
            <person name="Mungpakdee S."/>
            <person name="Aury J.M."/>
            <person name="Da Silva C."/>
            <person name="Brinkmann H."/>
            <person name="Mikhaleva J."/>
            <person name="Olsen L.C."/>
            <person name="Jubin C."/>
            <person name="Canestro C."/>
            <person name="Bouquet J.M."/>
            <person name="Danks G."/>
            <person name="Poulain J."/>
            <person name="Campsteijn C."/>
            <person name="Adamski M."/>
            <person name="Cross I."/>
            <person name="Yadetie F."/>
            <person name="Muffato M."/>
            <person name="Louis A."/>
            <person name="Butcher S."/>
            <person name="Tsagkogeorga G."/>
            <person name="Konrad A."/>
            <person name="Singh S."/>
            <person name="Jensen M.F."/>
            <person name="Cong E.H."/>
            <person name="Eikeseth-Otteraa H."/>
            <person name="Noel B."/>
            <person name="Anthouard V."/>
            <person name="Porcel B.M."/>
            <person name="Kachouri-Lafond R."/>
            <person name="Nishino A."/>
            <person name="Ugolini M."/>
            <person name="Chourrout P."/>
            <person name="Nishida H."/>
            <person name="Aasland R."/>
            <person name="Huzurbazar S."/>
            <person name="Westhof E."/>
            <person name="Delsuc F."/>
            <person name="Lehrach H."/>
            <person name="Reinhardt R."/>
            <person name="Weissenbach J."/>
            <person name="Roy S.W."/>
            <person name="Artiguenave F."/>
            <person name="Postlethwait J.H."/>
            <person name="Manak J.R."/>
            <person name="Thompson E.M."/>
            <person name="Jaillon O."/>
            <person name="Du Pasquier L."/>
            <person name="Boudinot P."/>
            <person name="Liberles D.A."/>
            <person name="Volff J.N."/>
            <person name="Philippe H."/>
            <person name="Lenhard B."/>
            <person name="Roest Crollius H."/>
            <person name="Wincker P."/>
            <person name="Chourrout D."/>
        </authorList>
    </citation>
    <scope>NUCLEOTIDE SEQUENCE [LARGE SCALE GENOMIC DNA]</scope>
</reference>
<dbReference type="EMBL" id="FN655038">
    <property type="protein sequence ID" value="CBY37696.1"/>
    <property type="molecule type" value="Genomic_DNA"/>
</dbReference>
<evidence type="ECO:0000313" key="4">
    <source>
        <dbReference type="EMBL" id="CBY37696.1"/>
    </source>
</evidence>
<dbReference type="InParanoid" id="E4XB36"/>
<evidence type="ECO:0000313" key="3">
    <source>
        <dbReference type="EMBL" id="CBY08819.1"/>
    </source>
</evidence>
<dbReference type="Proteomes" id="UP000001307">
    <property type="component" value="Unassembled WGS sequence"/>
</dbReference>
<evidence type="ECO:0000313" key="5">
    <source>
        <dbReference type="Proteomes" id="UP000001307"/>
    </source>
</evidence>
<accession>E4XB36</accession>
<feature type="region of interest" description="Disordered" evidence="1">
    <location>
        <begin position="17"/>
        <end position="66"/>
    </location>
</feature>